<evidence type="ECO:0000256" key="5">
    <source>
        <dbReference type="ARBA" id="ARBA00022692"/>
    </source>
</evidence>
<evidence type="ECO:0000256" key="2">
    <source>
        <dbReference type="ARBA" id="ARBA00009995"/>
    </source>
</evidence>
<keyword evidence="4" id="KW-0808">Transferase</keyword>
<evidence type="ECO:0000256" key="1">
    <source>
        <dbReference type="ARBA" id="ARBA00004240"/>
    </source>
</evidence>
<keyword evidence="5 11" id="KW-0812">Transmembrane</keyword>
<comment type="subcellular location">
    <subcellularLocation>
        <location evidence="10">Endomembrane system</location>
        <topology evidence="10">Single-pass type I membrane protein</topology>
    </subcellularLocation>
    <subcellularLocation>
        <location evidence="1">Endoplasmic reticulum</location>
    </subcellularLocation>
</comment>
<evidence type="ECO:0008006" key="13">
    <source>
        <dbReference type="Google" id="ProtNLM"/>
    </source>
</evidence>
<dbReference type="InterPro" id="IPR050271">
    <property type="entry name" value="UDP-glycosyltransferase"/>
</dbReference>
<organism evidence="12">
    <name type="scientific">Homalodisca liturata</name>
    <dbReference type="NCBI Taxonomy" id="320908"/>
    <lineage>
        <taxon>Eukaryota</taxon>
        <taxon>Metazoa</taxon>
        <taxon>Ecdysozoa</taxon>
        <taxon>Arthropoda</taxon>
        <taxon>Hexapoda</taxon>
        <taxon>Insecta</taxon>
        <taxon>Pterygota</taxon>
        <taxon>Neoptera</taxon>
        <taxon>Paraneoptera</taxon>
        <taxon>Hemiptera</taxon>
        <taxon>Auchenorrhyncha</taxon>
        <taxon>Membracoidea</taxon>
        <taxon>Cicadellidae</taxon>
        <taxon>Cicadellinae</taxon>
        <taxon>Proconiini</taxon>
        <taxon>Homalodisca</taxon>
    </lineage>
</organism>
<dbReference type="InterPro" id="IPR002213">
    <property type="entry name" value="UDP_glucos_trans"/>
</dbReference>
<dbReference type="CDD" id="cd03784">
    <property type="entry name" value="GT1_Gtf-like"/>
    <property type="match status" value="1"/>
</dbReference>
<dbReference type="Gene3D" id="3.40.50.2000">
    <property type="entry name" value="Glycogen Phosphorylase B"/>
    <property type="match status" value="1"/>
</dbReference>
<evidence type="ECO:0000256" key="9">
    <source>
        <dbReference type="ARBA" id="ARBA00023180"/>
    </source>
</evidence>
<dbReference type="GO" id="GO:0005783">
    <property type="term" value="C:endoplasmic reticulum"/>
    <property type="evidence" value="ECO:0007669"/>
    <property type="project" value="UniProtKB-SubCell"/>
</dbReference>
<name>A0A1B6J160_9HEMI</name>
<evidence type="ECO:0000256" key="7">
    <source>
        <dbReference type="ARBA" id="ARBA00022989"/>
    </source>
</evidence>
<accession>A0A1B6J160</accession>
<feature type="transmembrane region" description="Helical" evidence="11">
    <location>
        <begin position="407"/>
        <end position="438"/>
    </location>
</feature>
<keyword evidence="9" id="KW-0325">Glycoprotein</keyword>
<proteinExistence type="inferred from homology"/>
<evidence type="ECO:0000256" key="6">
    <source>
        <dbReference type="ARBA" id="ARBA00022824"/>
    </source>
</evidence>
<keyword evidence="6" id="KW-0256">Endoplasmic reticulum</keyword>
<dbReference type="EMBL" id="GECU01014804">
    <property type="protein sequence ID" value="JAS92902.1"/>
    <property type="molecule type" value="Transcribed_RNA"/>
</dbReference>
<dbReference type="PANTHER" id="PTHR48043">
    <property type="entry name" value="EG:EG0003.4 PROTEIN-RELATED"/>
    <property type="match status" value="1"/>
</dbReference>
<dbReference type="PANTHER" id="PTHR48043:SF159">
    <property type="entry name" value="EG:EG0003.4 PROTEIN-RELATED"/>
    <property type="match status" value="1"/>
</dbReference>
<keyword evidence="7 11" id="KW-1133">Transmembrane helix</keyword>
<comment type="similarity">
    <text evidence="2">Belongs to the UDP-glycosyltransferase family.</text>
</comment>
<dbReference type="GO" id="GO:0008194">
    <property type="term" value="F:UDP-glycosyltransferase activity"/>
    <property type="evidence" value="ECO:0007669"/>
    <property type="project" value="InterPro"/>
</dbReference>
<evidence type="ECO:0000256" key="4">
    <source>
        <dbReference type="ARBA" id="ARBA00022679"/>
    </source>
</evidence>
<evidence type="ECO:0000313" key="12">
    <source>
        <dbReference type="EMBL" id="JAS92902.1"/>
    </source>
</evidence>
<reference evidence="12" key="1">
    <citation type="submission" date="2015-11" db="EMBL/GenBank/DDBJ databases">
        <title>De novo transcriptome assembly of four potential Pierce s Disease insect vectors from Arizona vineyards.</title>
        <authorList>
            <person name="Tassone E.E."/>
        </authorList>
    </citation>
    <scope>NUCLEOTIDE SEQUENCE</scope>
</reference>
<protein>
    <recommendedName>
        <fullName evidence="13">UDP-glucuronosyltransferase</fullName>
    </recommendedName>
</protein>
<feature type="non-terminal residue" evidence="12">
    <location>
        <position position="1"/>
    </location>
</feature>
<dbReference type="AlphaFoldDB" id="A0A1B6J160"/>
<evidence type="ECO:0000256" key="10">
    <source>
        <dbReference type="ARBA" id="ARBA00046288"/>
    </source>
</evidence>
<dbReference type="FunFam" id="3.40.50.2000:FF:000050">
    <property type="entry name" value="UDP-glucuronosyltransferase"/>
    <property type="match status" value="1"/>
</dbReference>
<evidence type="ECO:0000256" key="8">
    <source>
        <dbReference type="ARBA" id="ARBA00023136"/>
    </source>
</evidence>
<evidence type="ECO:0000256" key="11">
    <source>
        <dbReference type="SAM" id="Phobius"/>
    </source>
</evidence>
<dbReference type="Pfam" id="PF00201">
    <property type="entry name" value="UDPGT"/>
    <property type="match status" value="1"/>
</dbReference>
<dbReference type="SUPFAM" id="SSF53756">
    <property type="entry name" value="UDP-Glycosyltransferase/glycogen phosphorylase"/>
    <property type="match status" value="1"/>
</dbReference>
<keyword evidence="8 11" id="KW-0472">Membrane</keyword>
<evidence type="ECO:0000256" key="3">
    <source>
        <dbReference type="ARBA" id="ARBA00022676"/>
    </source>
</evidence>
<sequence>FVASEVYNIFNIDFSEYKPGWLEQLNIGRIYPGFQFWDESASKSIMHSSALQNVLNRYKNIKKPFDLIIHDNVNAQALLGLVHLFGNPPLILATTFSSPQWMTFRAGNIFNPAYIPSMITCSGQYMTFYERFFNTFNYIFLEWYQRFVSEPFQDRLMKEVLGPDLPHVRDIAKQANIIIVNHHFALNGPRPMLPGVIELAGLHITEPKPLLKDIKDFMDGAEHGVILLSFGSNVDSTWLPRGFENVVLAALRQLRQRVLWKWDKDLPDIPPNVKLSKWLPQGDIFVHPKLRLFVTHCGLLSVQEAIYRKVPMLALPLYIDQIDNAALLVRHNLSIQLNVFTLNADQLRDGIMEILSNPVYKRNMEPMSDLMTDMPLTSKQQAVFWSEYAIRHQGAPHLRSAAADMSWIQLLMLDVIGTVFLILLVVLWIVKTVLLFVLRKFISSTSKSKED</sequence>
<gene>
    <name evidence="12" type="ORF">g.29120</name>
</gene>
<keyword evidence="3" id="KW-0328">Glycosyltransferase</keyword>